<dbReference type="InterPro" id="IPR014825">
    <property type="entry name" value="DNA_alkylation"/>
</dbReference>
<dbReference type="SUPFAM" id="SSF48371">
    <property type="entry name" value="ARM repeat"/>
    <property type="match status" value="1"/>
</dbReference>
<feature type="region of interest" description="Disordered" evidence="1">
    <location>
        <begin position="1"/>
        <end position="21"/>
    </location>
</feature>
<evidence type="ECO:0000313" key="3">
    <source>
        <dbReference type="Proteomes" id="UP000789342"/>
    </source>
</evidence>
<evidence type="ECO:0000256" key="1">
    <source>
        <dbReference type="SAM" id="MobiDB-lite"/>
    </source>
</evidence>
<dbReference type="PANTHER" id="PTHR34070">
    <property type="entry name" value="ARMADILLO-TYPE FOLD"/>
    <property type="match status" value="1"/>
</dbReference>
<dbReference type="Proteomes" id="UP000789342">
    <property type="component" value="Unassembled WGS sequence"/>
</dbReference>
<keyword evidence="3" id="KW-1185">Reference proteome</keyword>
<dbReference type="PANTHER" id="PTHR34070:SF1">
    <property type="entry name" value="DNA ALKYLATION REPAIR PROTEIN"/>
    <property type="match status" value="1"/>
</dbReference>
<feature type="compositionally biased region" description="Basic and acidic residues" evidence="1">
    <location>
        <begin position="11"/>
        <end position="21"/>
    </location>
</feature>
<organism evidence="2 3">
    <name type="scientific">Acaulospora morrowiae</name>
    <dbReference type="NCBI Taxonomy" id="94023"/>
    <lineage>
        <taxon>Eukaryota</taxon>
        <taxon>Fungi</taxon>
        <taxon>Fungi incertae sedis</taxon>
        <taxon>Mucoromycota</taxon>
        <taxon>Glomeromycotina</taxon>
        <taxon>Glomeromycetes</taxon>
        <taxon>Diversisporales</taxon>
        <taxon>Acaulosporaceae</taxon>
        <taxon>Acaulospora</taxon>
    </lineage>
</organism>
<dbReference type="EMBL" id="CAJVPV010005177">
    <property type="protein sequence ID" value="CAG8586216.1"/>
    <property type="molecule type" value="Genomic_DNA"/>
</dbReference>
<comment type="caution">
    <text evidence="2">The sequence shown here is derived from an EMBL/GenBank/DDBJ whole genome shotgun (WGS) entry which is preliminary data.</text>
</comment>
<dbReference type="OrthoDB" id="10029550at2759"/>
<gene>
    <name evidence="2" type="ORF">AMORRO_LOCUS7140</name>
</gene>
<dbReference type="AlphaFoldDB" id="A0A9N9C365"/>
<name>A0A9N9C365_9GLOM</name>
<dbReference type="CDD" id="cd06561">
    <property type="entry name" value="AlkD_like"/>
    <property type="match status" value="1"/>
</dbReference>
<protein>
    <submittedName>
        <fullName evidence="2">8658_t:CDS:1</fullName>
    </submittedName>
</protein>
<dbReference type="InterPro" id="IPR016024">
    <property type="entry name" value="ARM-type_fold"/>
</dbReference>
<reference evidence="2" key="1">
    <citation type="submission" date="2021-06" db="EMBL/GenBank/DDBJ databases">
        <authorList>
            <person name="Kallberg Y."/>
            <person name="Tangrot J."/>
            <person name="Rosling A."/>
        </authorList>
    </citation>
    <scope>NUCLEOTIDE SEQUENCE</scope>
    <source>
        <strain evidence="2">CL551</strain>
    </source>
</reference>
<dbReference type="Pfam" id="PF08713">
    <property type="entry name" value="DNA_alkylation"/>
    <property type="match status" value="1"/>
</dbReference>
<proteinExistence type="predicted"/>
<evidence type="ECO:0000313" key="2">
    <source>
        <dbReference type="EMBL" id="CAG8586216.1"/>
    </source>
</evidence>
<accession>A0A9N9C365</accession>
<sequence length="300" mass="34959">MVETRSSKFKKSQEKNTFNREASPKRAFDTTILESTKHVHTDDTTNEDSLVKNSEIFGENEMILSNIRSYLLSKASKKYAAYLAKYLRIAEYGEGDVLIGVRAPEIRALSKSLGFLPFLVLKNLIKSKYHEERLLAVINMKEKYKNSNDLVMRERIFNFFVEERKGINNWDLVDSSASQIVGAHLRDNPNLKRSWLFDKLVKSTRLWDRRIAIVATQNFISHGEYEDTLELASTLLYDKEDLIHKATGWTLREMGKMSKETLVKFLDQHAQNMPRIMLRYSIEKFSVQERKLYMNIGKKS</sequence>
<dbReference type="Gene3D" id="1.25.10.90">
    <property type="match status" value="1"/>
</dbReference>